<evidence type="ECO:0000313" key="8">
    <source>
        <dbReference type="EMBL" id="TYB41737.1"/>
    </source>
</evidence>
<keyword evidence="3" id="KW-0731">Sigma factor</keyword>
<dbReference type="PANTHER" id="PTHR43133:SF8">
    <property type="entry name" value="RNA POLYMERASE SIGMA FACTOR HI_1459-RELATED"/>
    <property type="match status" value="1"/>
</dbReference>
<dbReference type="InterPro" id="IPR013324">
    <property type="entry name" value="RNA_pol_sigma_r3/r4-like"/>
</dbReference>
<dbReference type="InterPro" id="IPR014284">
    <property type="entry name" value="RNA_pol_sigma-70_dom"/>
</dbReference>
<evidence type="ECO:0000256" key="2">
    <source>
        <dbReference type="ARBA" id="ARBA00023015"/>
    </source>
</evidence>
<evidence type="ECO:0000256" key="4">
    <source>
        <dbReference type="ARBA" id="ARBA00023125"/>
    </source>
</evidence>
<evidence type="ECO:0000256" key="1">
    <source>
        <dbReference type="ARBA" id="ARBA00010641"/>
    </source>
</evidence>
<keyword evidence="2" id="KW-0805">Transcription regulation</keyword>
<dbReference type="EMBL" id="VSFG01000009">
    <property type="protein sequence ID" value="TYB41737.1"/>
    <property type="molecule type" value="Genomic_DNA"/>
</dbReference>
<organism evidence="8 9">
    <name type="scientific">Actinomadura chibensis</name>
    <dbReference type="NCBI Taxonomy" id="392828"/>
    <lineage>
        <taxon>Bacteria</taxon>
        <taxon>Bacillati</taxon>
        <taxon>Actinomycetota</taxon>
        <taxon>Actinomycetes</taxon>
        <taxon>Streptosporangiales</taxon>
        <taxon>Thermomonosporaceae</taxon>
        <taxon>Actinomadura</taxon>
    </lineage>
</organism>
<keyword evidence="9" id="KW-1185">Reference proteome</keyword>
<protein>
    <submittedName>
        <fullName evidence="8">Sigma-70 family RNA polymerase sigma factor</fullName>
    </submittedName>
</protein>
<dbReference type="PANTHER" id="PTHR43133">
    <property type="entry name" value="RNA POLYMERASE ECF-TYPE SIGMA FACTO"/>
    <property type="match status" value="1"/>
</dbReference>
<feature type="compositionally biased region" description="Basic and acidic residues" evidence="6">
    <location>
        <begin position="297"/>
        <end position="309"/>
    </location>
</feature>
<dbReference type="GO" id="GO:0003677">
    <property type="term" value="F:DNA binding"/>
    <property type="evidence" value="ECO:0007669"/>
    <property type="project" value="UniProtKB-KW"/>
</dbReference>
<keyword evidence="5" id="KW-0804">Transcription</keyword>
<dbReference type="SUPFAM" id="SSF88659">
    <property type="entry name" value="Sigma3 and sigma4 domains of RNA polymerase sigma factors"/>
    <property type="match status" value="1"/>
</dbReference>
<proteinExistence type="inferred from homology"/>
<comment type="similarity">
    <text evidence="1">Belongs to the sigma-70 factor family. ECF subfamily.</text>
</comment>
<sequence length="326" mass="36263">MALLIPYADHRRGSRRPFADCPLSGSARCQGAPRKTSAPAPFGTTEASSMSLNPAFDAAGLLALILALHDLAVVRMSLRTPPGSTVRISLSSGFTMQYTAGGTPRPGLGGDGRGEDEDGDQGGDGRPDFEEFVARTYGYARRIAYDLAIGRMFDGEDAVHDVYAKLQREWGRYSRKPESELRAILTRAIRNQVVEQLRKEERAMRAHTDWARVRAVLDGPDPVRGGLHPVLARIWGDLLLETAGVDRRVIELYFTRRLTRRDIAAATGASRWRVRRAVEQAVRELLSRLDAAAETDPELRDALRTEARDRRPRPRRRSVHDEEAGQ</sequence>
<evidence type="ECO:0000256" key="3">
    <source>
        <dbReference type="ARBA" id="ARBA00023082"/>
    </source>
</evidence>
<dbReference type="Gene3D" id="1.10.1740.10">
    <property type="match status" value="1"/>
</dbReference>
<feature type="region of interest" description="Disordered" evidence="6">
    <location>
        <begin position="295"/>
        <end position="326"/>
    </location>
</feature>
<dbReference type="InterPro" id="IPR013325">
    <property type="entry name" value="RNA_pol_sigma_r2"/>
</dbReference>
<dbReference type="Gene3D" id="1.20.140.160">
    <property type="match status" value="1"/>
</dbReference>
<evidence type="ECO:0000313" key="9">
    <source>
        <dbReference type="Proteomes" id="UP000323380"/>
    </source>
</evidence>
<dbReference type="InterPro" id="IPR039425">
    <property type="entry name" value="RNA_pol_sigma-70-like"/>
</dbReference>
<dbReference type="InterPro" id="IPR007627">
    <property type="entry name" value="RNA_pol_sigma70_r2"/>
</dbReference>
<feature type="region of interest" description="Disordered" evidence="6">
    <location>
        <begin position="99"/>
        <end position="128"/>
    </location>
</feature>
<reference evidence="8 9" key="1">
    <citation type="submission" date="2019-08" db="EMBL/GenBank/DDBJ databases">
        <title>Actinomadura sp. nov. CYP1-5 isolated from mountain soil.</title>
        <authorList>
            <person name="Songsumanus A."/>
            <person name="Kuncharoen N."/>
            <person name="Kudo T."/>
            <person name="Yuki M."/>
            <person name="Igarashi Y."/>
            <person name="Tanasupawat S."/>
        </authorList>
    </citation>
    <scope>NUCLEOTIDE SEQUENCE [LARGE SCALE GENOMIC DNA]</scope>
    <source>
        <strain evidence="8 9">JCM 14158</strain>
    </source>
</reference>
<dbReference type="Pfam" id="PF04542">
    <property type="entry name" value="Sigma70_r2"/>
    <property type="match status" value="1"/>
</dbReference>
<keyword evidence="4" id="KW-0238">DNA-binding</keyword>
<dbReference type="SUPFAM" id="SSF88946">
    <property type="entry name" value="Sigma2 domain of RNA polymerase sigma factors"/>
    <property type="match status" value="1"/>
</dbReference>
<name>A0A5D0NBN7_9ACTN</name>
<dbReference type="NCBIfam" id="TIGR02937">
    <property type="entry name" value="sigma70-ECF"/>
    <property type="match status" value="1"/>
</dbReference>
<dbReference type="GO" id="GO:0016987">
    <property type="term" value="F:sigma factor activity"/>
    <property type="evidence" value="ECO:0007669"/>
    <property type="project" value="UniProtKB-KW"/>
</dbReference>
<accession>A0A5D0NBN7</accession>
<feature type="domain" description="RNA polymerase sigma-70 region 2" evidence="7">
    <location>
        <begin position="135"/>
        <end position="202"/>
    </location>
</feature>
<dbReference type="STRING" id="1220554.GCA_001552135_00915"/>
<comment type="caution">
    <text evidence="8">The sequence shown here is derived from an EMBL/GenBank/DDBJ whole genome shotgun (WGS) entry which is preliminary data.</text>
</comment>
<dbReference type="GO" id="GO:0006352">
    <property type="term" value="P:DNA-templated transcription initiation"/>
    <property type="evidence" value="ECO:0007669"/>
    <property type="project" value="InterPro"/>
</dbReference>
<gene>
    <name evidence="8" type="ORF">FXF69_32880</name>
</gene>
<evidence type="ECO:0000259" key="7">
    <source>
        <dbReference type="Pfam" id="PF04542"/>
    </source>
</evidence>
<dbReference type="Proteomes" id="UP000323380">
    <property type="component" value="Unassembled WGS sequence"/>
</dbReference>
<evidence type="ECO:0000256" key="6">
    <source>
        <dbReference type="SAM" id="MobiDB-lite"/>
    </source>
</evidence>
<evidence type="ECO:0000256" key="5">
    <source>
        <dbReference type="ARBA" id="ARBA00023163"/>
    </source>
</evidence>
<dbReference type="AlphaFoldDB" id="A0A5D0NBN7"/>